<comment type="caution">
    <text evidence="3">The sequence shown here is derived from an EMBL/GenBank/DDBJ whole genome shotgun (WGS) entry which is preliminary data.</text>
</comment>
<comment type="similarity">
    <text evidence="2">Belongs to the short-chain dehydrogenases/reductases (SDR) family.</text>
</comment>
<dbReference type="GO" id="GO:0016491">
    <property type="term" value="F:oxidoreductase activity"/>
    <property type="evidence" value="ECO:0007669"/>
    <property type="project" value="UniProtKB-KW"/>
</dbReference>
<dbReference type="PANTHER" id="PTHR43157">
    <property type="entry name" value="PHOSPHATIDYLINOSITOL-GLYCAN BIOSYNTHESIS CLASS F PROTEIN-RELATED"/>
    <property type="match status" value="1"/>
</dbReference>
<dbReference type="PANTHER" id="PTHR43157:SF31">
    <property type="entry name" value="PHOSPHATIDYLINOSITOL-GLYCAN BIOSYNTHESIS CLASS F PROTEIN"/>
    <property type="match status" value="1"/>
</dbReference>
<dbReference type="RefSeq" id="WP_110005862.1">
    <property type="nucleotide sequence ID" value="NZ_QGTX01000001.1"/>
</dbReference>
<dbReference type="InterPro" id="IPR002347">
    <property type="entry name" value="SDR_fam"/>
</dbReference>
<name>A0A317QKC3_9ACTN</name>
<dbReference type="PRINTS" id="PR00081">
    <property type="entry name" value="GDHRDH"/>
</dbReference>
<keyword evidence="1" id="KW-0560">Oxidoreductase</keyword>
<evidence type="ECO:0000256" key="2">
    <source>
        <dbReference type="RuleBase" id="RU000363"/>
    </source>
</evidence>
<organism evidence="3 4">
    <name type="scientific">Geodermatophilus normandii</name>
    <dbReference type="NCBI Taxonomy" id="1137989"/>
    <lineage>
        <taxon>Bacteria</taxon>
        <taxon>Bacillati</taxon>
        <taxon>Actinomycetota</taxon>
        <taxon>Actinomycetes</taxon>
        <taxon>Geodermatophilales</taxon>
        <taxon>Geodermatophilaceae</taxon>
        <taxon>Geodermatophilus</taxon>
    </lineage>
</organism>
<evidence type="ECO:0000313" key="4">
    <source>
        <dbReference type="Proteomes" id="UP000246661"/>
    </source>
</evidence>
<evidence type="ECO:0000313" key="3">
    <source>
        <dbReference type="EMBL" id="PWW23459.1"/>
    </source>
</evidence>
<sequence>MRPVDEQTVLITGATDGLGRALALDLAGRGMTVLAHGRSEEWLRALLPELGPAARLYRADLSSLAEVRAMAEAVEADVDRLDVLVSNAGIGRDVPGGPERQESADGLELRFAVNYLAGYLLTRELLPLLRAAGEARIVNVSSAAQMPIDFDDVQLTRGYSGTRAYSQSKLAQILSTVDLAEELQGTGVTANALHPATFMPTKIVATPTSTIQEGVEATARLVVDPSLAGVTGRYFDGLRESRAHEQAYEPSARQSLRRLSEELVG</sequence>
<dbReference type="AlphaFoldDB" id="A0A317QKC3"/>
<dbReference type="Pfam" id="PF00106">
    <property type="entry name" value="adh_short"/>
    <property type="match status" value="1"/>
</dbReference>
<evidence type="ECO:0000256" key="1">
    <source>
        <dbReference type="ARBA" id="ARBA00023002"/>
    </source>
</evidence>
<dbReference type="Proteomes" id="UP000246661">
    <property type="component" value="Unassembled WGS sequence"/>
</dbReference>
<dbReference type="EMBL" id="QGTX01000001">
    <property type="protein sequence ID" value="PWW23459.1"/>
    <property type="molecule type" value="Genomic_DNA"/>
</dbReference>
<dbReference type="SUPFAM" id="SSF51735">
    <property type="entry name" value="NAD(P)-binding Rossmann-fold domains"/>
    <property type="match status" value="1"/>
</dbReference>
<keyword evidence="4" id="KW-1185">Reference proteome</keyword>
<dbReference type="Gene3D" id="3.40.50.720">
    <property type="entry name" value="NAD(P)-binding Rossmann-like Domain"/>
    <property type="match status" value="1"/>
</dbReference>
<reference evidence="4" key="1">
    <citation type="submission" date="2018-05" db="EMBL/GenBank/DDBJ databases">
        <authorList>
            <person name="Klenk H.-P."/>
            <person name="Huntemann M."/>
            <person name="Clum A."/>
            <person name="Pillay M."/>
            <person name="Palaniappan K."/>
            <person name="Varghese N."/>
            <person name="Mikhailova N."/>
            <person name="Stamatis D."/>
            <person name="Reddy T."/>
            <person name="Daum C."/>
            <person name="Shapiro N."/>
            <person name="Ivanova N."/>
            <person name="Kyrpides N."/>
            <person name="Woyke T."/>
        </authorList>
    </citation>
    <scope>NUCLEOTIDE SEQUENCE [LARGE SCALE GENOMIC DNA]</scope>
    <source>
        <strain evidence="4">DSM 45417</strain>
    </source>
</reference>
<protein>
    <submittedName>
        <fullName evidence="3">Short subunit dehydrogenase</fullName>
    </submittedName>
</protein>
<gene>
    <name evidence="3" type="ORF">JD79_02633</name>
</gene>
<dbReference type="PRINTS" id="PR00080">
    <property type="entry name" value="SDRFAMILY"/>
</dbReference>
<dbReference type="InterPro" id="IPR036291">
    <property type="entry name" value="NAD(P)-bd_dom_sf"/>
</dbReference>
<accession>A0A317QKC3</accession>
<proteinExistence type="inferred from homology"/>
<dbReference type="OrthoDB" id="3237043at2"/>